<reference evidence="1 2" key="1">
    <citation type="journal article" date="2004" name="Nature">
        <title>Genome evolution in yeasts.</title>
        <authorList>
            <consortium name="Genolevures"/>
            <person name="Dujon B."/>
            <person name="Sherman D."/>
            <person name="Fischer G."/>
            <person name="Durrens P."/>
            <person name="Casaregola S."/>
            <person name="Lafontaine I."/>
            <person name="de Montigny J."/>
            <person name="Marck C."/>
            <person name="Neuveglise C."/>
            <person name="Talla E."/>
            <person name="Goffard N."/>
            <person name="Frangeul L."/>
            <person name="Aigle M."/>
            <person name="Anthouard V."/>
            <person name="Babour A."/>
            <person name="Barbe V."/>
            <person name="Barnay S."/>
            <person name="Blanchin S."/>
            <person name="Beckerich J.M."/>
            <person name="Beyne E."/>
            <person name="Bleykasten C."/>
            <person name="Boisrame A."/>
            <person name="Boyer J."/>
            <person name="Cattolico L."/>
            <person name="Confanioleri F."/>
            <person name="de Daruvar A."/>
            <person name="Despons L."/>
            <person name="Fabre E."/>
            <person name="Fairhead C."/>
            <person name="Ferry-Dumazet H."/>
            <person name="Groppi A."/>
            <person name="Hantraye F."/>
            <person name="Hennequin C."/>
            <person name="Jauniaux N."/>
            <person name="Joyet P."/>
            <person name="Kachouri R."/>
            <person name="Kerrest A."/>
            <person name="Koszul R."/>
            <person name="Lemaire M."/>
            <person name="Lesur I."/>
            <person name="Ma L."/>
            <person name="Muller H."/>
            <person name="Nicaud J.M."/>
            <person name="Nikolski M."/>
            <person name="Oztas S."/>
            <person name="Ozier-Kalogeropoulos O."/>
            <person name="Pellenz S."/>
            <person name="Potier S."/>
            <person name="Richard G.F."/>
            <person name="Straub M.L."/>
            <person name="Suleau A."/>
            <person name="Swennene D."/>
            <person name="Tekaia F."/>
            <person name="Wesolowski-Louvel M."/>
            <person name="Westhof E."/>
            <person name="Wirth B."/>
            <person name="Zeniou-Meyer M."/>
            <person name="Zivanovic I."/>
            <person name="Bolotin-Fukuhara M."/>
            <person name="Thierry A."/>
            <person name="Bouchier C."/>
            <person name="Caudron B."/>
            <person name="Scarpelli C."/>
            <person name="Gaillardin C."/>
            <person name="Weissenbach J."/>
            <person name="Wincker P."/>
            <person name="Souciet J.L."/>
        </authorList>
    </citation>
    <scope>NUCLEOTIDE SEQUENCE [LARGE SCALE GENOMIC DNA]</scope>
    <source>
        <strain evidence="2">ATCC 36239 / CBS 767 / BCRC 21394 / JCM 1990 / NBRC 0083 / IGC 2968</strain>
    </source>
</reference>
<name>Q6BMH9_DEBHA</name>
<proteinExistence type="predicted"/>
<sequence length="794" mass="92596">MDKPHRSFYRSLDRERLLYKKKYVVIEPSIKYLLVKLQKEREGKIHEMQVSGQVLPNPFKMQNLLEPIIYHTTLSLLYILDDRCLDSKYLQSQYANQVEHLTIILNKIVTSKTTKLNYEQIRSQIEEQSGISLELMASEVISKFAGTDIPYNTNSVFIKPLQMALLCFLALSRRAYKQQYSIERDLVPWMHSIMAPSVSVSCESLRSLSKIPPCITSDILLRTPMSKNEYYLQADIWLDFMKDIGAAYHKRIKHLKLCINNLIFYGIQYDSHKLPELIFRSLHFFTNTTTGYQFSLVTQEFLNGIIWKLVFDYLRSSITYKPNIMANIIKTQEVVVQFLSKVGDKREKVHSKLNIEGNMGIVLAINNISQEKSEKLFKIAEKNLMHLDLHHSNSKPMVAYHFTRIFLSVTPEELLHNFNNGASDYFQSATLWLGFIRKLNEFGLLDEKRSKKILLELVNNKERILITKDIILILLQPIKTLDDIDEFISILQKNSGAKEKDSLLAMAHSSSILPKYLTILYRNVHLRNRPHPEVKYPWDKYKKLHPITTIKDQESPQNFRNFSSILSYARYLYDTGFKKKTSKIVGIMLNGEINVQPENLYELYKSELFDKNNFNPDESCLSALIKAAMKQVDGNDKASCIMWGDMYAPQVAIHEFKQHVMTEAFDKDLGKADNDPGIYPQDDLWQRYIHLLEKYDYISELSTIIQWWENLNFRPNYLTLLMLLGSLPTEYGSRYIKHVQKVREDSAKSTYAHIGEDPKSNAQNYLAWSWPSLEELERFKLKKSKLSNSSIRID</sequence>
<dbReference type="AlphaFoldDB" id="Q6BMH9"/>
<dbReference type="OrthoDB" id="4017072at2759"/>
<dbReference type="RefSeq" id="XP_460592.2">
    <property type="nucleotide sequence ID" value="XM_460592.1"/>
</dbReference>
<gene>
    <name evidence="1" type="ordered locus">DEHA2F05324g</name>
</gene>
<keyword evidence="2" id="KW-1185">Reference proteome</keyword>
<protein>
    <submittedName>
        <fullName evidence="1">DEHA2F05324p</fullName>
    </submittedName>
</protein>
<dbReference type="OMA" id="LRTPMSK"/>
<dbReference type="eggNOG" id="ENOG502SQ2E">
    <property type="taxonomic scope" value="Eukaryota"/>
</dbReference>
<evidence type="ECO:0000313" key="1">
    <source>
        <dbReference type="EMBL" id="CAG88917.2"/>
    </source>
</evidence>
<dbReference type="KEGG" id="dha:DEHA2F05324g"/>
<dbReference type="GeneID" id="2903534"/>
<dbReference type="Proteomes" id="UP000000599">
    <property type="component" value="Chromosome F"/>
</dbReference>
<accession>Q6BMH9</accession>
<dbReference type="EMBL" id="CR382138">
    <property type="protein sequence ID" value="CAG88917.2"/>
    <property type="molecule type" value="Genomic_DNA"/>
</dbReference>
<evidence type="ECO:0000313" key="2">
    <source>
        <dbReference type="Proteomes" id="UP000000599"/>
    </source>
</evidence>
<dbReference type="InParanoid" id="Q6BMH9"/>
<dbReference type="HOGENOM" id="CLU_395326_0_0_1"/>
<organism evidence="1 2">
    <name type="scientific">Debaryomyces hansenii (strain ATCC 36239 / CBS 767 / BCRC 21394 / JCM 1990 / NBRC 0083 / IGC 2968)</name>
    <name type="common">Yeast</name>
    <name type="synonym">Torulaspora hansenii</name>
    <dbReference type="NCBI Taxonomy" id="284592"/>
    <lineage>
        <taxon>Eukaryota</taxon>
        <taxon>Fungi</taxon>
        <taxon>Dikarya</taxon>
        <taxon>Ascomycota</taxon>
        <taxon>Saccharomycotina</taxon>
        <taxon>Pichiomycetes</taxon>
        <taxon>Debaryomycetaceae</taxon>
        <taxon>Debaryomyces</taxon>
    </lineage>
</organism>
<dbReference type="VEuPathDB" id="FungiDB:DEHA2F05324g"/>